<organism evidence="4 5">
    <name type="scientific">Caldovatus aquaticus</name>
    <dbReference type="NCBI Taxonomy" id="2865671"/>
    <lineage>
        <taxon>Bacteria</taxon>
        <taxon>Pseudomonadati</taxon>
        <taxon>Pseudomonadota</taxon>
        <taxon>Alphaproteobacteria</taxon>
        <taxon>Acetobacterales</taxon>
        <taxon>Roseomonadaceae</taxon>
        <taxon>Caldovatus</taxon>
    </lineage>
</organism>
<dbReference type="Gene3D" id="2.40.160.20">
    <property type="match status" value="1"/>
</dbReference>
<evidence type="ECO:0000313" key="5">
    <source>
        <dbReference type="Proteomes" id="UP001519924"/>
    </source>
</evidence>
<dbReference type="InterPro" id="IPR027385">
    <property type="entry name" value="Beta-barrel_OMP"/>
</dbReference>
<reference evidence="4 5" key="1">
    <citation type="submission" date="2021-08" db="EMBL/GenBank/DDBJ databases">
        <title>Caldovatus sediminis gen. nov., sp. nov., a moderately thermophilic bacterium isolated from a hot spring.</title>
        <authorList>
            <person name="Hu C.-J."/>
            <person name="Li W.-J."/>
            <person name="Xian W.-D."/>
        </authorList>
    </citation>
    <scope>NUCLEOTIDE SEQUENCE [LARGE SCALE GENOMIC DNA]</scope>
    <source>
        <strain evidence="4 5">SYSU G05006</strain>
    </source>
</reference>
<dbReference type="Pfam" id="PF13505">
    <property type="entry name" value="OMP_b-brl"/>
    <property type="match status" value="1"/>
</dbReference>
<dbReference type="EMBL" id="JAHZUY010000138">
    <property type="protein sequence ID" value="MBW8271530.1"/>
    <property type="molecule type" value="Genomic_DNA"/>
</dbReference>
<protein>
    <submittedName>
        <fullName evidence="4">Porin family protein</fullName>
    </submittedName>
</protein>
<evidence type="ECO:0000313" key="4">
    <source>
        <dbReference type="EMBL" id="MBW8271530.1"/>
    </source>
</evidence>
<evidence type="ECO:0000259" key="3">
    <source>
        <dbReference type="Pfam" id="PF13505"/>
    </source>
</evidence>
<feature type="signal peptide" evidence="2">
    <location>
        <begin position="1"/>
        <end position="21"/>
    </location>
</feature>
<keyword evidence="5" id="KW-1185">Reference proteome</keyword>
<dbReference type="InterPro" id="IPR011250">
    <property type="entry name" value="OMP/PagP_B-barrel"/>
</dbReference>
<feature type="domain" description="Outer membrane protein beta-barrel" evidence="3">
    <location>
        <begin position="6"/>
        <end position="233"/>
    </location>
</feature>
<dbReference type="SUPFAM" id="SSF56925">
    <property type="entry name" value="OMPA-like"/>
    <property type="match status" value="1"/>
</dbReference>
<evidence type="ECO:0000256" key="2">
    <source>
        <dbReference type="SAM" id="SignalP"/>
    </source>
</evidence>
<name>A0ABS7F7E8_9PROT</name>
<sequence length="237" mass="25297">MSLRKALLAATMLSLPLAAQAQPVTGLYVGAGAGANWHQNSTDDGVKIESSPGWGVVASLGWGFGNGLRAEVEGNFRWNDVDRITVSGLPGPTSERLVRRSGYIKTYGVMANALYDIGAVQRWPVHITLGAGIGWAWHEYDNVGGQTRFQSPNTAALINDTDGRFAYQAIAGLSVPIEALPGLAVTAEYRFFGTLSPKLNATVTDLSTGVRTTGRYEADNLNHSLLVGVRYNFGQVA</sequence>
<keyword evidence="1 2" id="KW-0732">Signal</keyword>
<feature type="non-terminal residue" evidence="4">
    <location>
        <position position="237"/>
    </location>
</feature>
<comment type="caution">
    <text evidence="4">The sequence shown here is derived from an EMBL/GenBank/DDBJ whole genome shotgun (WGS) entry which is preliminary data.</text>
</comment>
<dbReference type="Proteomes" id="UP001519924">
    <property type="component" value="Unassembled WGS sequence"/>
</dbReference>
<evidence type="ECO:0000256" key="1">
    <source>
        <dbReference type="ARBA" id="ARBA00022729"/>
    </source>
</evidence>
<proteinExistence type="predicted"/>
<dbReference type="RefSeq" id="WP_220119280.1">
    <property type="nucleotide sequence ID" value="NZ_JAHZUY010000138.1"/>
</dbReference>
<accession>A0ABS7F7E8</accession>
<feature type="chain" id="PRO_5046189921" evidence="2">
    <location>
        <begin position="22"/>
        <end position="237"/>
    </location>
</feature>
<gene>
    <name evidence="4" type="ORF">K1J50_18825</name>
</gene>